<proteinExistence type="predicted"/>
<dbReference type="AlphaFoldDB" id="A0A7M5V6E4"/>
<name>A0A7M5V6E4_9CNID</name>
<organism evidence="1 2">
    <name type="scientific">Clytia hemisphaerica</name>
    <dbReference type="NCBI Taxonomy" id="252671"/>
    <lineage>
        <taxon>Eukaryota</taxon>
        <taxon>Metazoa</taxon>
        <taxon>Cnidaria</taxon>
        <taxon>Hydrozoa</taxon>
        <taxon>Hydroidolina</taxon>
        <taxon>Leptothecata</taxon>
        <taxon>Obeliida</taxon>
        <taxon>Clytiidae</taxon>
        <taxon>Clytia</taxon>
    </lineage>
</organism>
<reference evidence="1" key="1">
    <citation type="submission" date="2021-01" db="UniProtKB">
        <authorList>
            <consortium name="EnsemblMetazoa"/>
        </authorList>
    </citation>
    <scope>IDENTIFICATION</scope>
</reference>
<evidence type="ECO:0000313" key="1">
    <source>
        <dbReference type="EnsemblMetazoa" id="CLYHEMP004248.1"/>
    </source>
</evidence>
<accession>A0A7M5V6E4</accession>
<protein>
    <submittedName>
        <fullName evidence="1">Uncharacterized protein</fullName>
    </submittedName>
</protein>
<keyword evidence="2" id="KW-1185">Reference proteome</keyword>
<evidence type="ECO:0000313" key="2">
    <source>
        <dbReference type="Proteomes" id="UP000594262"/>
    </source>
</evidence>
<sequence>KMEDVKEFIKKDQIEPNPPEKRIMYFGDLPYLETKINPTKSEILNSIHSDNETVIGEVPIRCQKNAIFIVNTSKLDDPNDILADDNGCYKNNGCTYNLLTAYDETLNDDDEIHLTALPRSKHQLDRKLQSNQYLVR</sequence>
<dbReference type="Proteomes" id="UP000594262">
    <property type="component" value="Unplaced"/>
</dbReference>
<dbReference type="EnsemblMetazoa" id="CLYHEMT004248.1">
    <property type="protein sequence ID" value="CLYHEMP004248.1"/>
    <property type="gene ID" value="CLYHEMG004248"/>
</dbReference>